<dbReference type="VEuPathDB" id="FungiDB:BO97DRAFT_14336"/>
<dbReference type="Proteomes" id="UP000248961">
    <property type="component" value="Unassembled WGS sequence"/>
</dbReference>
<dbReference type="AlphaFoldDB" id="A0A395IF21"/>
<organism evidence="2 3">
    <name type="scientific">Aspergillus homomorphus (strain CBS 101889)</name>
    <dbReference type="NCBI Taxonomy" id="1450537"/>
    <lineage>
        <taxon>Eukaryota</taxon>
        <taxon>Fungi</taxon>
        <taxon>Dikarya</taxon>
        <taxon>Ascomycota</taxon>
        <taxon>Pezizomycotina</taxon>
        <taxon>Eurotiomycetes</taxon>
        <taxon>Eurotiomycetidae</taxon>
        <taxon>Eurotiales</taxon>
        <taxon>Aspergillaceae</taxon>
        <taxon>Aspergillus</taxon>
        <taxon>Aspergillus subgen. Circumdati</taxon>
    </lineage>
</organism>
<gene>
    <name evidence="2" type="ORF">BO97DRAFT_14336</name>
</gene>
<dbReference type="GeneID" id="37194405"/>
<protein>
    <submittedName>
        <fullName evidence="2">Uncharacterized protein</fullName>
    </submittedName>
</protein>
<evidence type="ECO:0000256" key="1">
    <source>
        <dbReference type="SAM" id="MobiDB-lite"/>
    </source>
</evidence>
<accession>A0A395IF21</accession>
<dbReference type="RefSeq" id="XP_025556922.1">
    <property type="nucleotide sequence ID" value="XM_025690116.1"/>
</dbReference>
<reference evidence="2 3" key="1">
    <citation type="submission" date="2018-02" db="EMBL/GenBank/DDBJ databases">
        <title>The genomes of Aspergillus section Nigri reveals drivers in fungal speciation.</title>
        <authorList>
            <consortium name="DOE Joint Genome Institute"/>
            <person name="Vesth T.C."/>
            <person name="Nybo J."/>
            <person name="Theobald S."/>
            <person name="Brandl J."/>
            <person name="Frisvad J.C."/>
            <person name="Nielsen K.F."/>
            <person name="Lyhne E.K."/>
            <person name="Kogle M.E."/>
            <person name="Kuo A."/>
            <person name="Riley R."/>
            <person name="Clum A."/>
            <person name="Nolan M."/>
            <person name="Lipzen A."/>
            <person name="Salamov A."/>
            <person name="Henrissat B."/>
            <person name="Wiebenga A."/>
            <person name="De vries R.P."/>
            <person name="Grigoriev I.V."/>
            <person name="Mortensen U.H."/>
            <person name="Andersen M.R."/>
            <person name="Baker S.E."/>
        </authorList>
    </citation>
    <scope>NUCLEOTIDE SEQUENCE [LARGE SCALE GENOMIC DNA]</scope>
    <source>
        <strain evidence="2 3">CBS 101889</strain>
    </source>
</reference>
<dbReference type="EMBL" id="KZ824267">
    <property type="protein sequence ID" value="RAL17768.1"/>
    <property type="molecule type" value="Genomic_DNA"/>
</dbReference>
<proteinExistence type="predicted"/>
<keyword evidence="3" id="KW-1185">Reference proteome</keyword>
<evidence type="ECO:0000313" key="2">
    <source>
        <dbReference type="EMBL" id="RAL17768.1"/>
    </source>
</evidence>
<evidence type="ECO:0000313" key="3">
    <source>
        <dbReference type="Proteomes" id="UP000248961"/>
    </source>
</evidence>
<sequence>MAWTMVVSQSAARPLYTGSPPLLQTQSSEEPAISDLLGPVTFRSLFVPIKASAPKQGPSEHAWPQPSKEISHHWRAGGARLKSGQSGGRRRTRGTPPTRAIECAPISDFHTPDSFLNLLDVLSCSGRPTCAIWR</sequence>
<name>A0A395IF21_ASPHC</name>
<feature type="region of interest" description="Disordered" evidence="1">
    <location>
        <begin position="53"/>
        <end position="100"/>
    </location>
</feature>